<organism evidence="1 2">
    <name type="scientific">Rangifer tarandus platyrhynchus</name>
    <name type="common">Svalbard reindeer</name>
    <dbReference type="NCBI Taxonomy" id="3082113"/>
    <lineage>
        <taxon>Eukaryota</taxon>
        <taxon>Metazoa</taxon>
        <taxon>Chordata</taxon>
        <taxon>Craniata</taxon>
        <taxon>Vertebrata</taxon>
        <taxon>Euteleostomi</taxon>
        <taxon>Mammalia</taxon>
        <taxon>Eutheria</taxon>
        <taxon>Laurasiatheria</taxon>
        <taxon>Artiodactyla</taxon>
        <taxon>Ruminantia</taxon>
        <taxon>Pecora</taxon>
        <taxon>Cervidae</taxon>
        <taxon>Odocoileinae</taxon>
        <taxon>Rangifer</taxon>
    </lineage>
</organism>
<proteinExistence type="predicted"/>
<sequence length="231" mass="23992">MLAPSGSRALQGPEEDAWVGKAGLRSQFQATERGLGGAAGGAGWSGGERGTQSSPPPPPPPFPRVGAPSRALIGAAAAAGRVSAASLRDATPSNCGRDRRYAAASCPGARPGRPRPRPAPRLPAGPPLRLPAERGDTEARLGGPRPRDLPVQRHPSAQQLEMGLRPPDLPRLYRSLVLTLPAEKVKRCLLGGSSGGRPTAGAWGSMAEPQGLSLIRAVEKRRMEKGGLCRL</sequence>
<name>A0ACB0ES77_RANTA</name>
<evidence type="ECO:0000313" key="2">
    <source>
        <dbReference type="Proteomes" id="UP001162501"/>
    </source>
</evidence>
<evidence type="ECO:0000313" key="1">
    <source>
        <dbReference type="EMBL" id="CAI9703522.1"/>
    </source>
</evidence>
<dbReference type="EMBL" id="OX596109">
    <property type="protein sequence ID" value="CAI9703522.1"/>
    <property type="molecule type" value="Genomic_DNA"/>
</dbReference>
<protein>
    <submittedName>
        <fullName evidence="1">Uncharacterized protein</fullName>
    </submittedName>
</protein>
<gene>
    <name evidence="1" type="ORF">MRATA1EN3_LOCUS14735</name>
</gene>
<dbReference type="Proteomes" id="UP001162501">
    <property type="component" value="Chromosome 25"/>
</dbReference>
<accession>A0ACB0ES77</accession>
<reference evidence="1" key="1">
    <citation type="submission" date="2023-05" db="EMBL/GenBank/DDBJ databases">
        <authorList>
            <consortium name="ELIXIR-Norway"/>
        </authorList>
    </citation>
    <scope>NUCLEOTIDE SEQUENCE</scope>
</reference>